<accession>A0A2Z4FNE0</accession>
<dbReference type="Proteomes" id="UP000249799">
    <property type="component" value="Chromosome"/>
</dbReference>
<organism evidence="8 9">
    <name type="scientific">Bradymonas sediminis</name>
    <dbReference type="NCBI Taxonomy" id="1548548"/>
    <lineage>
        <taxon>Bacteria</taxon>
        <taxon>Deltaproteobacteria</taxon>
        <taxon>Bradymonadales</taxon>
        <taxon>Bradymonadaceae</taxon>
        <taxon>Bradymonas</taxon>
    </lineage>
</organism>
<gene>
    <name evidence="8" type="ORF">DN745_14440</name>
</gene>
<feature type="transmembrane region" description="Helical" evidence="6">
    <location>
        <begin position="173"/>
        <end position="193"/>
    </location>
</feature>
<evidence type="ECO:0000256" key="1">
    <source>
        <dbReference type="ARBA" id="ARBA00004141"/>
    </source>
</evidence>
<dbReference type="GO" id="GO:0000271">
    <property type="term" value="P:polysaccharide biosynthetic process"/>
    <property type="evidence" value="ECO:0007669"/>
    <property type="project" value="InterPro"/>
</dbReference>
<proteinExistence type="inferred from homology"/>
<sequence>MLTAYIARWALCPTRPTKPSLSNLRSENRVDYPGNEPLVADRALLGITFLTVARVKRLVKFGLVGVSGVFVNLVVFEALFRLGAFPFSLANAAGIALSIFTNFLLNDAWTWGDRKKGARRRDWFARVGKYYISAAAAAGVQLAVAWAMNHYLLGPIQLDLPAALGGAGQSVDISPTLAVLSGIIVGMGINFLAGHLWAFRDIEDAAE</sequence>
<protein>
    <recommendedName>
        <fullName evidence="7">GtrA/DPMS transmembrane domain-containing protein</fullName>
    </recommendedName>
</protein>
<name>A0A2Z4FNE0_9DELT</name>
<dbReference type="InterPro" id="IPR051401">
    <property type="entry name" value="GtrA_CellWall_Glycosyl"/>
</dbReference>
<evidence type="ECO:0000256" key="3">
    <source>
        <dbReference type="ARBA" id="ARBA00022692"/>
    </source>
</evidence>
<keyword evidence="4 6" id="KW-1133">Transmembrane helix</keyword>
<keyword evidence="9" id="KW-1185">Reference proteome</keyword>
<evidence type="ECO:0000256" key="2">
    <source>
        <dbReference type="ARBA" id="ARBA00009399"/>
    </source>
</evidence>
<dbReference type="OrthoDB" id="9810303at2"/>
<dbReference type="PANTHER" id="PTHR38459">
    <property type="entry name" value="PROPHAGE BACTOPRENOL-LINKED GLUCOSE TRANSLOCASE HOMOLOG"/>
    <property type="match status" value="1"/>
</dbReference>
<evidence type="ECO:0000256" key="4">
    <source>
        <dbReference type="ARBA" id="ARBA00022989"/>
    </source>
</evidence>
<keyword evidence="5 6" id="KW-0472">Membrane</keyword>
<reference evidence="8 9" key="1">
    <citation type="submission" date="2018-06" db="EMBL/GenBank/DDBJ databases">
        <title>Lujinxingia sediminis gen. nov. sp. nov., a new facultative anaerobic member of the class Deltaproteobacteria, and proposal of Lujinxingaceae fam. nov.</title>
        <authorList>
            <person name="Guo L.-Y."/>
            <person name="Li C.-M."/>
            <person name="Wang S."/>
            <person name="Du Z.-J."/>
        </authorList>
    </citation>
    <scope>NUCLEOTIDE SEQUENCE [LARGE SCALE GENOMIC DNA]</scope>
    <source>
        <strain evidence="8 9">FA350</strain>
    </source>
</reference>
<dbReference type="KEGG" id="bsed:DN745_14440"/>
<evidence type="ECO:0000313" key="8">
    <source>
        <dbReference type="EMBL" id="AWV90463.1"/>
    </source>
</evidence>
<comment type="subcellular location">
    <subcellularLocation>
        <location evidence="1">Membrane</location>
        <topology evidence="1">Multi-pass membrane protein</topology>
    </subcellularLocation>
</comment>
<dbReference type="InterPro" id="IPR007267">
    <property type="entry name" value="GtrA_DPMS_TM"/>
</dbReference>
<evidence type="ECO:0000256" key="6">
    <source>
        <dbReference type="SAM" id="Phobius"/>
    </source>
</evidence>
<dbReference type="PANTHER" id="PTHR38459:SF1">
    <property type="entry name" value="PROPHAGE BACTOPRENOL-LINKED GLUCOSE TRANSLOCASE HOMOLOG"/>
    <property type="match status" value="1"/>
</dbReference>
<dbReference type="AlphaFoldDB" id="A0A2Z4FNE0"/>
<evidence type="ECO:0000259" key="7">
    <source>
        <dbReference type="Pfam" id="PF04138"/>
    </source>
</evidence>
<feature type="transmembrane region" description="Helical" evidence="6">
    <location>
        <begin position="130"/>
        <end position="153"/>
    </location>
</feature>
<evidence type="ECO:0000313" key="9">
    <source>
        <dbReference type="Proteomes" id="UP000249799"/>
    </source>
</evidence>
<dbReference type="GO" id="GO:0005886">
    <property type="term" value="C:plasma membrane"/>
    <property type="evidence" value="ECO:0007669"/>
    <property type="project" value="TreeGrafter"/>
</dbReference>
<dbReference type="Pfam" id="PF04138">
    <property type="entry name" value="GtrA_DPMS_TM"/>
    <property type="match status" value="1"/>
</dbReference>
<feature type="transmembrane region" description="Helical" evidence="6">
    <location>
        <begin position="89"/>
        <end position="109"/>
    </location>
</feature>
<evidence type="ECO:0000256" key="5">
    <source>
        <dbReference type="ARBA" id="ARBA00023136"/>
    </source>
</evidence>
<keyword evidence="3 6" id="KW-0812">Transmembrane</keyword>
<feature type="domain" description="GtrA/DPMS transmembrane" evidence="7">
    <location>
        <begin position="60"/>
        <end position="199"/>
    </location>
</feature>
<comment type="similarity">
    <text evidence="2">Belongs to the GtrA family.</text>
</comment>
<feature type="transmembrane region" description="Helical" evidence="6">
    <location>
        <begin position="61"/>
        <end position="83"/>
    </location>
</feature>
<dbReference type="EMBL" id="CP030032">
    <property type="protein sequence ID" value="AWV90463.1"/>
    <property type="molecule type" value="Genomic_DNA"/>
</dbReference>